<evidence type="ECO:0000256" key="2">
    <source>
        <dbReference type="SAM" id="Phobius"/>
    </source>
</evidence>
<dbReference type="EMBL" id="PDUG01000006">
    <property type="protein sequence ID" value="PIC19939.1"/>
    <property type="molecule type" value="Genomic_DNA"/>
</dbReference>
<dbReference type="Proteomes" id="UP000230233">
    <property type="component" value="Chromosome X"/>
</dbReference>
<proteinExistence type="predicted"/>
<keyword evidence="5" id="KW-1185">Reference proteome</keyword>
<name>A0A2G5SYF0_9PELO</name>
<feature type="chain" id="PRO_5013895807" evidence="3">
    <location>
        <begin position="21"/>
        <end position="120"/>
    </location>
</feature>
<accession>A0A2G5SYF0</accession>
<feature type="compositionally biased region" description="Polar residues" evidence="1">
    <location>
        <begin position="29"/>
        <end position="42"/>
    </location>
</feature>
<organism evidence="4 5">
    <name type="scientific">Caenorhabditis nigoni</name>
    <dbReference type="NCBI Taxonomy" id="1611254"/>
    <lineage>
        <taxon>Eukaryota</taxon>
        <taxon>Metazoa</taxon>
        <taxon>Ecdysozoa</taxon>
        <taxon>Nematoda</taxon>
        <taxon>Chromadorea</taxon>
        <taxon>Rhabditida</taxon>
        <taxon>Rhabditina</taxon>
        <taxon>Rhabditomorpha</taxon>
        <taxon>Rhabditoidea</taxon>
        <taxon>Rhabditidae</taxon>
        <taxon>Peloderinae</taxon>
        <taxon>Caenorhabditis</taxon>
    </lineage>
</organism>
<reference evidence="5" key="1">
    <citation type="submission" date="2017-10" db="EMBL/GenBank/DDBJ databases">
        <title>Rapid genome shrinkage in a self-fertile nematode reveals novel sperm competition proteins.</title>
        <authorList>
            <person name="Yin D."/>
            <person name="Schwarz E.M."/>
            <person name="Thomas C.G."/>
            <person name="Felde R.L."/>
            <person name="Korf I.F."/>
            <person name="Cutter A.D."/>
            <person name="Schartner C.M."/>
            <person name="Ralston E.J."/>
            <person name="Meyer B.J."/>
            <person name="Haag E.S."/>
        </authorList>
    </citation>
    <scope>NUCLEOTIDE SEQUENCE [LARGE SCALE GENOMIC DNA]</scope>
    <source>
        <strain evidence="5">JU1422</strain>
    </source>
</reference>
<feature type="signal peptide" evidence="3">
    <location>
        <begin position="1"/>
        <end position="20"/>
    </location>
</feature>
<keyword evidence="2" id="KW-1133">Transmembrane helix</keyword>
<keyword evidence="3" id="KW-0732">Signal</keyword>
<comment type="caution">
    <text evidence="4">The sequence shown here is derived from an EMBL/GenBank/DDBJ whole genome shotgun (WGS) entry which is preliminary data.</text>
</comment>
<keyword evidence="2" id="KW-0812">Transmembrane</keyword>
<evidence type="ECO:0000313" key="5">
    <source>
        <dbReference type="Proteomes" id="UP000230233"/>
    </source>
</evidence>
<keyword evidence="2" id="KW-0472">Membrane</keyword>
<evidence type="ECO:0000256" key="1">
    <source>
        <dbReference type="SAM" id="MobiDB-lite"/>
    </source>
</evidence>
<evidence type="ECO:0000313" key="4">
    <source>
        <dbReference type="EMBL" id="PIC19939.1"/>
    </source>
</evidence>
<protein>
    <submittedName>
        <fullName evidence="4">Uncharacterized protein</fullName>
    </submittedName>
</protein>
<evidence type="ECO:0000256" key="3">
    <source>
        <dbReference type="SAM" id="SignalP"/>
    </source>
</evidence>
<dbReference type="AlphaFoldDB" id="A0A2G5SYF0"/>
<sequence>MNVLLLLLALIDMAVLPSSSQESPRRAKTQSSQAHPVVQGNQSEAQQFNVTETLDMERNKIETLCMIGLVIVLFLIFVGIAAGLEFKNHKSFKLADNHTREGVELVSMRAIENDIEETSV</sequence>
<feature type="region of interest" description="Disordered" evidence="1">
    <location>
        <begin position="19"/>
        <end position="42"/>
    </location>
</feature>
<dbReference type="OrthoDB" id="10597023at2759"/>
<feature type="transmembrane region" description="Helical" evidence="2">
    <location>
        <begin position="61"/>
        <end position="84"/>
    </location>
</feature>
<gene>
    <name evidence="4" type="primary">Cnig_chr_X.g25300</name>
    <name evidence="4" type="ORF">B9Z55_025300</name>
</gene>